<dbReference type="EMBL" id="ACGU01000049">
    <property type="protein sequence ID" value="EEJ72054.1"/>
    <property type="molecule type" value="Genomic_DNA"/>
</dbReference>
<feature type="transmembrane region" description="Helical" evidence="1">
    <location>
        <begin position="40"/>
        <end position="62"/>
    </location>
</feature>
<dbReference type="AlphaFoldDB" id="C2EN12"/>
<accession>C2EN12</accession>
<evidence type="ECO:0000313" key="2">
    <source>
        <dbReference type="EMBL" id="EEJ72054.1"/>
    </source>
</evidence>
<feature type="transmembrane region" description="Helical" evidence="1">
    <location>
        <begin position="104"/>
        <end position="124"/>
    </location>
</feature>
<keyword evidence="1" id="KW-0472">Membrane</keyword>
<feature type="transmembrane region" description="Helical" evidence="1">
    <location>
        <begin position="13"/>
        <end position="33"/>
    </location>
</feature>
<dbReference type="Proteomes" id="UP000005583">
    <property type="component" value="Unassembled WGS sequence"/>
</dbReference>
<keyword evidence="1" id="KW-0812">Transmembrane</keyword>
<protein>
    <submittedName>
        <fullName evidence="2">Uncharacterized protein</fullName>
    </submittedName>
</protein>
<organism evidence="2 3">
    <name type="scientific">Lactobacillus ultunensis DSM 16047</name>
    <dbReference type="NCBI Taxonomy" id="525365"/>
    <lineage>
        <taxon>Bacteria</taxon>
        <taxon>Bacillati</taxon>
        <taxon>Bacillota</taxon>
        <taxon>Bacilli</taxon>
        <taxon>Lactobacillales</taxon>
        <taxon>Lactobacillaceae</taxon>
        <taxon>Lactobacillus</taxon>
    </lineage>
</organism>
<dbReference type="STRING" id="525365.HMPREF0548_1058"/>
<dbReference type="PATRIC" id="fig|525365.8.peg.2160"/>
<name>C2EN12_9LACO</name>
<comment type="caution">
    <text evidence="2">The sequence shown here is derived from an EMBL/GenBank/DDBJ whole genome shotgun (WGS) entry which is preliminary data.</text>
</comment>
<keyword evidence="1" id="KW-1133">Transmembrane helix</keyword>
<evidence type="ECO:0000313" key="3">
    <source>
        <dbReference type="Proteomes" id="UP000005583"/>
    </source>
</evidence>
<gene>
    <name evidence="2" type="ORF">HMPREF0548_1058</name>
</gene>
<sequence length="181" mass="20571">MDEKLSKEEKGEALTFISIILPVVGIIIGIYYLIRREKRLALRCLLWALAGIGINMIIKLIFNGLGQQRPLIDLSIMGIYSPIVFSAIFAFVFYDFIDWIKLIWLGWGALVTSVLYVLLPLLQIKHIDELVVLPLVSVFAFACSLFNKTRLKNWQSMLIALIIMIVWGILLFVLTGLICDL</sequence>
<feature type="transmembrane region" description="Helical" evidence="1">
    <location>
        <begin position="158"/>
        <end position="178"/>
    </location>
</feature>
<keyword evidence="3" id="KW-1185">Reference proteome</keyword>
<feature type="transmembrane region" description="Helical" evidence="1">
    <location>
        <begin position="74"/>
        <end position="97"/>
    </location>
</feature>
<feature type="transmembrane region" description="Helical" evidence="1">
    <location>
        <begin position="130"/>
        <end position="146"/>
    </location>
</feature>
<reference evidence="2 3" key="1">
    <citation type="submission" date="2009-01" db="EMBL/GenBank/DDBJ databases">
        <authorList>
            <person name="Qin X."/>
            <person name="Bachman B."/>
            <person name="Battles P."/>
            <person name="Bell A."/>
            <person name="Bess C."/>
            <person name="Bickham C."/>
            <person name="Chaboub L."/>
            <person name="Chen D."/>
            <person name="Coyle M."/>
            <person name="Deiros D.R."/>
            <person name="Dinh H."/>
            <person name="Forbes L."/>
            <person name="Fowler G."/>
            <person name="Francisco L."/>
            <person name="Fu Q."/>
            <person name="Gubbala S."/>
            <person name="Hale W."/>
            <person name="Han Y."/>
            <person name="Hemphill L."/>
            <person name="Highlander S.K."/>
            <person name="Hirani K."/>
            <person name="Hogues M."/>
            <person name="Jackson L."/>
            <person name="Jakkamsetti A."/>
            <person name="Javaid M."/>
            <person name="Jiang H."/>
            <person name="Korchina V."/>
            <person name="Kovar C."/>
            <person name="Lara F."/>
            <person name="Lee S."/>
            <person name="Mata R."/>
            <person name="Mathew T."/>
            <person name="Moen C."/>
            <person name="Morales K."/>
            <person name="Munidasa M."/>
            <person name="Nazareth L."/>
            <person name="Ngo R."/>
            <person name="Nguyen L."/>
            <person name="Okwuonu G."/>
            <person name="Ongeri F."/>
            <person name="Patil S."/>
            <person name="Petrosino J."/>
            <person name="Pham C."/>
            <person name="Pham P."/>
            <person name="Pu L.-L."/>
            <person name="Puazo M."/>
            <person name="Raj R."/>
            <person name="Reid J."/>
            <person name="Rouhana J."/>
            <person name="Saada N."/>
            <person name="Shang Y."/>
            <person name="Simmons D."/>
            <person name="Thornton R."/>
            <person name="Warren J."/>
            <person name="Weissenberger G."/>
            <person name="Zhang J."/>
            <person name="Zhang L."/>
            <person name="Zhou C."/>
            <person name="Zhu D."/>
            <person name="Muzny D."/>
            <person name="Worley K."/>
            <person name="Gibbs R."/>
        </authorList>
    </citation>
    <scope>NUCLEOTIDE SEQUENCE [LARGE SCALE GENOMIC DNA]</scope>
    <source>
        <strain evidence="2 3">DSM 16047</strain>
    </source>
</reference>
<proteinExistence type="predicted"/>
<dbReference type="eggNOG" id="ENOG5030ANW">
    <property type="taxonomic scope" value="Bacteria"/>
</dbReference>
<evidence type="ECO:0000256" key="1">
    <source>
        <dbReference type="SAM" id="Phobius"/>
    </source>
</evidence>
<dbReference type="RefSeq" id="WP_007125586.1">
    <property type="nucleotide sequence ID" value="NZ_AZFO01000009.1"/>
</dbReference>
<dbReference type="HOGENOM" id="CLU_1487260_0_0_9"/>